<evidence type="ECO:0000313" key="2">
    <source>
        <dbReference type="Proteomes" id="UP000622552"/>
    </source>
</evidence>
<dbReference type="Proteomes" id="UP000622552">
    <property type="component" value="Unassembled WGS sequence"/>
</dbReference>
<reference evidence="1" key="1">
    <citation type="submission" date="2020-11" db="EMBL/GenBank/DDBJ databases">
        <title>Sequencing the genomes of 1000 actinobacteria strains.</title>
        <authorList>
            <person name="Klenk H.-P."/>
        </authorList>
    </citation>
    <scope>NUCLEOTIDE SEQUENCE</scope>
    <source>
        <strain evidence="1">DSM 45356</strain>
    </source>
</reference>
<proteinExistence type="predicted"/>
<organism evidence="1 2">
    <name type="scientific">Longispora fulva</name>
    <dbReference type="NCBI Taxonomy" id="619741"/>
    <lineage>
        <taxon>Bacteria</taxon>
        <taxon>Bacillati</taxon>
        <taxon>Actinomycetota</taxon>
        <taxon>Actinomycetes</taxon>
        <taxon>Micromonosporales</taxon>
        <taxon>Micromonosporaceae</taxon>
        <taxon>Longispora</taxon>
    </lineage>
</organism>
<dbReference type="EMBL" id="JADOUF010000001">
    <property type="protein sequence ID" value="MBG6138340.1"/>
    <property type="molecule type" value="Genomic_DNA"/>
</dbReference>
<sequence>MTATATDPHPPTITQVSDLWPTRVLIKHLPLEGLLSGPIDPAALDGEASCEQVDLAVLLTDPRQVAAVFVEAMRALAAADRAAGLAAPDVTDVAVRAEIWRAGHEQPMHATPAHYTGWLFLHGSPVDHTDSGTVAILDPRAGASMSAVPGLPWGRSLIINPAPGSLAVVPGWLTTSVLPLERTQTSVVLIAESRQAQA</sequence>
<dbReference type="AlphaFoldDB" id="A0A8J7GIW6"/>
<comment type="caution">
    <text evidence="1">The sequence shown here is derived from an EMBL/GenBank/DDBJ whole genome shotgun (WGS) entry which is preliminary data.</text>
</comment>
<protein>
    <submittedName>
        <fullName evidence="1">Uncharacterized protein</fullName>
    </submittedName>
</protein>
<accession>A0A8J7GIW6</accession>
<dbReference type="RefSeq" id="WP_197005114.1">
    <property type="nucleotide sequence ID" value="NZ_BONS01000017.1"/>
</dbReference>
<gene>
    <name evidence="1" type="ORF">IW245_004534</name>
</gene>
<keyword evidence="2" id="KW-1185">Reference proteome</keyword>
<name>A0A8J7GIW6_9ACTN</name>
<evidence type="ECO:0000313" key="1">
    <source>
        <dbReference type="EMBL" id="MBG6138340.1"/>
    </source>
</evidence>